<reference evidence="2" key="1">
    <citation type="submission" date="2017-05" db="EMBL/GenBank/DDBJ databases">
        <authorList>
            <person name="Sharma S."/>
            <person name="Sidhu C."/>
            <person name="Pinnaka A.K."/>
        </authorList>
    </citation>
    <scope>NUCLEOTIDE SEQUENCE [LARGE SCALE GENOMIC DNA]</scope>
    <source>
        <strain evidence="2">AK93</strain>
    </source>
</reference>
<comment type="caution">
    <text evidence="1">The sequence shown here is derived from an EMBL/GenBank/DDBJ whole genome shotgun (WGS) entry which is preliminary data.</text>
</comment>
<sequence length="232" mass="25860">MRSRLPPTTYANRSAPSSAPLISTCIPPGRGYPIFHVFQRGDEVEIVSRRTQWLRLRNDSGIEGWTPIEDLGPLADTEGRPLTVRRIERTDYRSRRFEFGIVAGVLDNDGAAGVRLTYHLTALFAGELGYTHVPGTFSSTRVYNLNLVVSPFSHLNFEPVLTVGAGYFENVPRPTLVDGEPMDDSSANFGVGIRNYFSDNFLLRADIRHHIVFVDDDNEGFTEATVGFAAFF</sequence>
<gene>
    <name evidence="1" type="ORF">CAL65_02955</name>
</gene>
<accession>A0A3E0X325</accession>
<evidence type="ECO:0008006" key="3">
    <source>
        <dbReference type="Google" id="ProtNLM"/>
    </source>
</evidence>
<dbReference type="Gene3D" id="2.40.160.20">
    <property type="match status" value="1"/>
</dbReference>
<proteinExistence type="predicted"/>
<keyword evidence="2" id="KW-1185">Reference proteome</keyword>
<evidence type="ECO:0000313" key="2">
    <source>
        <dbReference type="Proteomes" id="UP000256763"/>
    </source>
</evidence>
<dbReference type="RefSeq" id="WP_116347425.1">
    <property type="nucleotide sequence ID" value="NZ_NFZW01000002.1"/>
</dbReference>
<organism evidence="1 2">
    <name type="scientific">Alkalilimnicola ehrlichii</name>
    <dbReference type="NCBI Taxonomy" id="351052"/>
    <lineage>
        <taxon>Bacteria</taxon>
        <taxon>Pseudomonadati</taxon>
        <taxon>Pseudomonadota</taxon>
        <taxon>Gammaproteobacteria</taxon>
        <taxon>Chromatiales</taxon>
        <taxon>Ectothiorhodospiraceae</taxon>
        <taxon>Alkalilimnicola</taxon>
    </lineage>
</organism>
<dbReference type="InterPro" id="IPR011250">
    <property type="entry name" value="OMP/PagP_B-barrel"/>
</dbReference>
<dbReference type="AlphaFoldDB" id="A0A3E0X325"/>
<dbReference type="SUPFAM" id="SSF56925">
    <property type="entry name" value="OMPA-like"/>
    <property type="match status" value="1"/>
</dbReference>
<name>A0A3E0X325_9GAMM</name>
<dbReference type="Proteomes" id="UP000256763">
    <property type="component" value="Unassembled WGS sequence"/>
</dbReference>
<protein>
    <recommendedName>
        <fullName evidence="3">SH3b domain-containing protein</fullName>
    </recommendedName>
</protein>
<evidence type="ECO:0000313" key="1">
    <source>
        <dbReference type="EMBL" id="RFA38876.1"/>
    </source>
</evidence>
<dbReference type="EMBL" id="NFZW01000002">
    <property type="protein sequence ID" value="RFA38876.1"/>
    <property type="molecule type" value="Genomic_DNA"/>
</dbReference>